<feature type="transmembrane region" description="Helical" evidence="1">
    <location>
        <begin position="46"/>
        <end position="69"/>
    </location>
</feature>
<keyword evidence="1" id="KW-0812">Transmembrane</keyword>
<evidence type="ECO:0000256" key="1">
    <source>
        <dbReference type="SAM" id="Phobius"/>
    </source>
</evidence>
<dbReference type="RefSeq" id="WP_311693582.1">
    <property type="nucleotide sequence ID" value="NZ_JAVRHL010000004.1"/>
</dbReference>
<proteinExistence type="predicted"/>
<reference evidence="2 3" key="1">
    <citation type="submission" date="2023-09" db="EMBL/GenBank/DDBJ databases">
        <authorList>
            <person name="Rey-Velasco X."/>
        </authorList>
    </citation>
    <scope>NUCLEOTIDE SEQUENCE [LARGE SCALE GENOMIC DNA]</scope>
    <source>
        <strain evidence="2 3">F158</strain>
    </source>
</reference>
<dbReference type="Proteomes" id="UP001265259">
    <property type="component" value="Unassembled WGS sequence"/>
</dbReference>
<name>A0ABU3DKL5_9RHOB</name>
<evidence type="ECO:0000313" key="2">
    <source>
        <dbReference type="EMBL" id="MDT0684258.1"/>
    </source>
</evidence>
<accession>A0ABU3DKL5</accession>
<dbReference type="EMBL" id="JAVRHL010000004">
    <property type="protein sequence ID" value="MDT0684258.1"/>
    <property type="molecule type" value="Genomic_DNA"/>
</dbReference>
<keyword evidence="3" id="KW-1185">Reference proteome</keyword>
<organism evidence="2 3">
    <name type="scientific">Tropicimonas omnivorans</name>
    <dbReference type="NCBI Taxonomy" id="3075590"/>
    <lineage>
        <taxon>Bacteria</taxon>
        <taxon>Pseudomonadati</taxon>
        <taxon>Pseudomonadota</taxon>
        <taxon>Alphaproteobacteria</taxon>
        <taxon>Rhodobacterales</taxon>
        <taxon>Roseobacteraceae</taxon>
        <taxon>Tropicimonas</taxon>
    </lineage>
</organism>
<protein>
    <submittedName>
        <fullName evidence="2">Uncharacterized protein</fullName>
    </submittedName>
</protein>
<keyword evidence="1" id="KW-0472">Membrane</keyword>
<comment type="caution">
    <text evidence="2">The sequence shown here is derived from an EMBL/GenBank/DDBJ whole genome shotgun (WGS) entry which is preliminary data.</text>
</comment>
<sequence length="238" mass="26557">MWLSCCKRFSLTERQAGQPVPAIAWNRPWGPELPGAMIEWIYEHQVLVSAGTSIVTAFIWVVYLHVLVLGQRRQRRTEILISIGAGTGLNARCFISNLGFEPIYIHDLLLTLENGHVETTNITDRSELSAEELNNPAEATNQGPLKSGEFIDIGSYGQLINRVREFGSDKDMAGDLSNVTLTVLAANAAEAQLVAAKRTFLIEWNGETAILRPTTLTAQQIRGWFARRRLRKDLEAKL</sequence>
<keyword evidence="1" id="KW-1133">Transmembrane helix</keyword>
<evidence type="ECO:0000313" key="3">
    <source>
        <dbReference type="Proteomes" id="UP001265259"/>
    </source>
</evidence>
<gene>
    <name evidence="2" type="ORF">RM543_16355</name>
</gene>